<gene>
    <name evidence="2" type="ORF">KDY119_01382</name>
</gene>
<evidence type="ECO:0000256" key="1">
    <source>
        <dbReference type="SAM" id="MobiDB-lite"/>
    </source>
</evidence>
<reference evidence="2 3" key="1">
    <citation type="submission" date="2019-10" db="EMBL/GenBank/DDBJ databases">
        <title>Genome sequence of Luteimicrobium xylanilyticum HY-24.</title>
        <authorList>
            <person name="Kim D.Y."/>
            <person name="Park H.-Y."/>
        </authorList>
    </citation>
    <scope>NUCLEOTIDE SEQUENCE [LARGE SCALE GENOMIC DNA]</scope>
    <source>
        <strain evidence="2 3">HY-24</strain>
    </source>
</reference>
<organism evidence="2 3">
    <name type="scientific">Luteimicrobium xylanilyticum</name>
    <dbReference type="NCBI Taxonomy" id="1133546"/>
    <lineage>
        <taxon>Bacteria</taxon>
        <taxon>Bacillati</taxon>
        <taxon>Actinomycetota</taxon>
        <taxon>Actinomycetes</taxon>
        <taxon>Micrococcales</taxon>
        <taxon>Luteimicrobium</taxon>
    </lineage>
</organism>
<feature type="region of interest" description="Disordered" evidence="1">
    <location>
        <begin position="1"/>
        <end position="22"/>
    </location>
</feature>
<accession>A0A5P9Q9C6</accession>
<dbReference type="KEGG" id="lxl:KDY119_01382"/>
<sequence>MGPLPSLALSGLIPGRHETGGRPEDTLTANLVSAGLNPAKARKIARRALRTPDPTGTAADLLEQARFYREAHAFVLARGISARDAHRMTARAIAAHGVLTADLEHGRTLDHTDRTGETAAWNVDVQRASGGR</sequence>
<proteinExistence type="predicted"/>
<dbReference type="AlphaFoldDB" id="A0A5P9Q9C6"/>
<evidence type="ECO:0000313" key="3">
    <source>
        <dbReference type="Proteomes" id="UP000326702"/>
    </source>
</evidence>
<keyword evidence="3" id="KW-1185">Reference proteome</keyword>
<evidence type="ECO:0000313" key="2">
    <source>
        <dbReference type="EMBL" id="QFU97876.1"/>
    </source>
</evidence>
<dbReference type="Proteomes" id="UP000326702">
    <property type="component" value="Chromosome"/>
</dbReference>
<name>A0A5P9Q9C6_9MICO</name>
<dbReference type="EMBL" id="CP045529">
    <property type="protein sequence ID" value="QFU97876.1"/>
    <property type="molecule type" value="Genomic_DNA"/>
</dbReference>
<protein>
    <submittedName>
        <fullName evidence="2">Uncharacterized protein</fullName>
    </submittedName>
</protein>